<dbReference type="InterPro" id="IPR001971">
    <property type="entry name" value="Ribosomal_uS11"/>
</dbReference>
<dbReference type="EMBL" id="LCAW01000019">
    <property type="protein sequence ID" value="KKR98302.1"/>
    <property type="molecule type" value="Genomic_DNA"/>
</dbReference>
<evidence type="ECO:0000256" key="6">
    <source>
        <dbReference type="ARBA" id="ARBA00035160"/>
    </source>
</evidence>
<proteinExistence type="inferred from homology"/>
<dbReference type="GO" id="GO:0005840">
    <property type="term" value="C:ribosome"/>
    <property type="evidence" value="ECO:0007669"/>
    <property type="project" value="UniProtKB-KW"/>
</dbReference>
<dbReference type="SUPFAM" id="SSF53137">
    <property type="entry name" value="Translational machinery components"/>
    <property type="match status" value="1"/>
</dbReference>
<sequence>MSDEIQKIEEEVKLDGAKSEGESSAEEKKTKASVAKQQKYFRTAKGKRRTNVAVPRGRAYVHASLNNTIVSVADQNGNVLTWASAGNCGFRGPKKSTPYAASKVVEKVLEKVEKLGMKEISLFVTGVGNGRDSAVRSFNAKGLNIVSIKETTPVPHNGCRPRRARRI</sequence>
<dbReference type="GO" id="GO:0019843">
    <property type="term" value="F:rRNA binding"/>
    <property type="evidence" value="ECO:0007669"/>
    <property type="project" value="UniProtKB-UniRule"/>
</dbReference>
<evidence type="ECO:0000256" key="3">
    <source>
        <dbReference type="ARBA" id="ARBA00022884"/>
    </source>
</evidence>
<dbReference type="InterPro" id="IPR018102">
    <property type="entry name" value="Ribosomal_uS11_CS"/>
</dbReference>
<reference evidence="10 11" key="1">
    <citation type="journal article" date="2015" name="Nature">
        <title>rRNA introns, odd ribosomes, and small enigmatic genomes across a large radiation of phyla.</title>
        <authorList>
            <person name="Brown C.T."/>
            <person name="Hug L.A."/>
            <person name="Thomas B.C."/>
            <person name="Sharon I."/>
            <person name="Castelle C.J."/>
            <person name="Singh A."/>
            <person name="Wilkins M.J."/>
            <person name="Williams K.H."/>
            <person name="Banfield J.F."/>
        </authorList>
    </citation>
    <scope>NUCLEOTIDE SEQUENCE [LARGE SCALE GENOMIC DNA]</scope>
</reference>
<evidence type="ECO:0000256" key="8">
    <source>
        <dbReference type="RuleBase" id="RU003629"/>
    </source>
</evidence>
<dbReference type="Proteomes" id="UP000033930">
    <property type="component" value="Unassembled WGS sequence"/>
</dbReference>
<keyword evidence="2 7" id="KW-0699">rRNA-binding</keyword>
<dbReference type="NCBIfam" id="TIGR03632">
    <property type="entry name" value="uS11_bact"/>
    <property type="match status" value="1"/>
</dbReference>
<evidence type="ECO:0000256" key="2">
    <source>
        <dbReference type="ARBA" id="ARBA00022730"/>
    </source>
</evidence>
<keyword evidence="5 7" id="KW-0687">Ribonucleoprotein</keyword>
<accession>A0A0G0YD81</accession>
<feature type="compositionally biased region" description="Basic and acidic residues" evidence="9">
    <location>
        <begin position="1"/>
        <end position="30"/>
    </location>
</feature>
<dbReference type="PATRIC" id="fig|1618983.3.peg.766"/>
<dbReference type="InterPro" id="IPR019981">
    <property type="entry name" value="Ribosomal_uS11_bac-type"/>
</dbReference>
<dbReference type="PROSITE" id="PS00054">
    <property type="entry name" value="RIBOSOMAL_S11"/>
    <property type="match status" value="1"/>
</dbReference>
<evidence type="ECO:0000313" key="11">
    <source>
        <dbReference type="Proteomes" id="UP000033930"/>
    </source>
</evidence>
<comment type="function">
    <text evidence="7">Located on the platform of the 30S subunit, it bridges several disparate RNA helices of the 16S rRNA. Forms part of the Shine-Dalgarno cleft in the 70S ribosome.</text>
</comment>
<evidence type="ECO:0000256" key="1">
    <source>
        <dbReference type="ARBA" id="ARBA00006194"/>
    </source>
</evidence>
<keyword evidence="3 7" id="KW-0694">RNA-binding</keyword>
<dbReference type="AlphaFoldDB" id="A0A0G0YD81"/>
<dbReference type="Pfam" id="PF00411">
    <property type="entry name" value="Ribosomal_S11"/>
    <property type="match status" value="1"/>
</dbReference>
<feature type="region of interest" description="Disordered" evidence="9">
    <location>
        <begin position="1"/>
        <end position="40"/>
    </location>
</feature>
<comment type="caution">
    <text evidence="10">The sequence shown here is derived from an EMBL/GenBank/DDBJ whole genome shotgun (WGS) entry which is preliminary data.</text>
</comment>
<evidence type="ECO:0000256" key="5">
    <source>
        <dbReference type="ARBA" id="ARBA00023274"/>
    </source>
</evidence>
<dbReference type="NCBIfam" id="NF003698">
    <property type="entry name" value="PRK05309.1"/>
    <property type="match status" value="1"/>
</dbReference>
<dbReference type="InterPro" id="IPR036967">
    <property type="entry name" value="Ribosomal_uS11_sf"/>
</dbReference>
<dbReference type="PANTHER" id="PTHR11759">
    <property type="entry name" value="40S RIBOSOMAL PROTEIN S14/30S RIBOSOMAL PROTEIN S11"/>
    <property type="match status" value="1"/>
</dbReference>
<keyword evidence="4 7" id="KW-0689">Ribosomal protein</keyword>
<evidence type="ECO:0000256" key="7">
    <source>
        <dbReference type="HAMAP-Rule" id="MF_01310"/>
    </source>
</evidence>
<evidence type="ECO:0000256" key="9">
    <source>
        <dbReference type="SAM" id="MobiDB-lite"/>
    </source>
</evidence>
<dbReference type="GO" id="GO:1990904">
    <property type="term" value="C:ribonucleoprotein complex"/>
    <property type="evidence" value="ECO:0007669"/>
    <property type="project" value="UniProtKB-KW"/>
</dbReference>
<dbReference type="GO" id="GO:0003735">
    <property type="term" value="F:structural constituent of ribosome"/>
    <property type="evidence" value="ECO:0007669"/>
    <property type="project" value="InterPro"/>
</dbReference>
<gene>
    <name evidence="7" type="primary">rpsK</name>
    <name evidence="10" type="ORF">UU50_C0019G0010</name>
</gene>
<organism evidence="10 11">
    <name type="scientific">Candidatus Uhrbacteria bacterium GW2011_GWC1_41_20</name>
    <dbReference type="NCBI Taxonomy" id="1618983"/>
    <lineage>
        <taxon>Bacteria</taxon>
        <taxon>Candidatus Uhriibacteriota</taxon>
    </lineage>
</organism>
<protein>
    <recommendedName>
        <fullName evidence="6 7">Small ribosomal subunit protein uS11</fullName>
    </recommendedName>
</protein>
<dbReference type="Gene3D" id="3.30.420.80">
    <property type="entry name" value="Ribosomal protein S11"/>
    <property type="match status" value="1"/>
</dbReference>
<comment type="subunit">
    <text evidence="7">Part of the 30S ribosomal subunit. Interacts with proteins S7 and S18. Binds to IF-3.</text>
</comment>
<dbReference type="HAMAP" id="MF_01310">
    <property type="entry name" value="Ribosomal_uS11"/>
    <property type="match status" value="1"/>
</dbReference>
<dbReference type="GO" id="GO:0006412">
    <property type="term" value="P:translation"/>
    <property type="evidence" value="ECO:0007669"/>
    <property type="project" value="UniProtKB-UniRule"/>
</dbReference>
<name>A0A0G0YD81_9BACT</name>
<evidence type="ECO:0000256" key="4">
    <source>
        <dbReference type="ARBA" id="ARBA00022980"/>
    </source>
</evidence>
<evidence type="ECO:0000313" key="10">
    <source>
        <dbReference type="EMBL" id="KKR98302.1"/>
    </source>
</evidence>
<comment type="similarity">
    <text evidence="1 7 8">Belongs to the universal ribosomal protein uS11 family.</text>
</comment>